<evidence type="ECO:0000256" key="1">
    <source>
        <dbReference type="SAM" id="SignalP"/>
    </source>
</evidence>
<evidence type="ECO:0000259" key="2">
    <source>
        <dbReference type="PROSITE" id="PS50222"/>
    </source>
</evidence>
<keyword evidence="1" id="KW-0732">Signal</keyword>
<accession>A3V3E7</accession>
<feature type="chain" id="PRO_5002660802" evidence="1">
    <location>
        <begin position="24"/>
        <end position="97"/>
    </location>
</feature>
<proteinExistence type="predicted"/>
<dbReference type="InterPro" id="IPR018247">
    <property type="entry name" value="EF_Hand_1_Ca_BS"/>
</dbReference>
<dbReference type="HOGENOM" id="CLU_2343350_0_0_5"/>
<dbReference type="STRING" id="314232.SKA53_01371"/>
<dbReference type="GO" id="GO:0003899">
    <property type="term" value="F:DNA-directed RNA polymerase activity"/>
    <property type="evidence" value="ECO:0007669"/>
    <property type="project" value="UniProtKB-EC"/>
</dbReference>
<keyword evidence="3" id="KW-0808">Transferase</keyword>
<dbReference type="EC" id="2.7.7.6" evidence="3"/>
<comment type="caution">
    <text evidence="3">The sequence shown here is derived from an EMBL/GenBank/DDBJ whole genome shotgun (WGS) entry which is preliminary data.</text>
</comment>
<reference evidence="3 4" key="1">
    <citation type="submission" date="2006-01" db="EMBL/GenBank/DDBJ databases">
        <authorList>
            <person name="Hagstrom A."/>
            <person name="Ferriera S."/>
            <person name="Johnson J."/>
            <person name="Kravitz S."/>
            <person name="Halpern A."/>
            <person name="Remington K."/>
            <person name="Beeson K."/>
            <person name="Tran B."/>
            <person name="Rogers Y.-H."/>
            <person name="Friedman R."/>
            <person name="Venter J.C."/>
        </authorList>
    </citation>
    <scope>NUCLEOTIDE SEQUENCE [LARGE SCALE GENOMIC DNA]</scope>
    <source>
        <strain evidence="3 4">SKA53</strain>
    </source>
</reference>
<evidence type="ECO:0000313" key="4">
    <source>
        <dbReference type="Proteomes" id="UP000004507"/>
    </source>
</evidence>
<feature type="signal peptide" evidence="1">
    <location>
        <begin position="1"/>
        <end position="23"/>
    </location>
</feature>
<dbReference type="PROSITE" id="PS00018">
    <property type="entry name" value="EF_HAND_1"/>
    <property type="match status" value="1"/>
</dbReference>
<dbReference type="Proteomes" id="UP000004507">
    <property type="component" value="Unassembled WGS sequence"/>
</dbReference>
<dbReference type="SUPFAM" id="SSF47473">
    <property type="entry name" value="EF-hand"/>
    <property type="match status" value="1"/>
</dbReference>
<dbReference type="PROSITE" id="PS50222">
    <property type="entry name" value="EF_HAND_2"/>
    <property type="match status" value="1"/>
</dbReference>
<gene>
    <name evidence="3" type="ORF">SKA53_01371</name>
</gene>
<dbReference type="InterPro" id="IPR011992">
    <property type="entry name" value="EF-hand-dom_pair"/>
</dbReference>
<organism evidence="3 4">
    <name type="scientific">Yoonia vestfoldensis SKA53</name>
    <dbReference type="NCBI Taxonomy" id="314232"/>
    <lineage>
        <taxon>Bacteria</taxon>
        <taxon>Pseudomonadati</taxon>
        <taxon>Pseudomonadota</taxon>
        <taxon>Alphaproteobacteria</taxon>
        <taxon>Rhodobacterales</taxon>
        <taxon>Paracoccaceae</taxon>
        <taxon>Yoonia</taxon>
    </lineage>
</organism>
<dbReference type="AlphaFoldDB" id="A3V3E7"/>
<name>A3V3E7_9RHOB</name>
<dbReference type="EMBL" id="AAMS01000003">
    <property type="protein sequence ID" value="EAQ07004.1"/>
    <property type="molecule type" value="Genomic_DNA"/>
</dbReference>
<keyword evidence="4" id="KW-1185">Reference proteome</keyword>
<keyword evidence="3" id="KW-0548">Nucleotidyltransferase</keyword>
<dbReference type="OrthoDB" id="5470953at2"/>
<dbReference type="InterPro" id="IPR002048">
    <property type="entry name" value="EF_hand_dom"/>
</dbReference>
<dbReference type="RefSeq" id="WP_007204234.1">
    <property type="nucleotide sequence ID" value="NZ_CH672414.1"/>
</dbReference>
<dbReference type="Gene3D" id="1.10.238.10">
    <property type="entry name" value="EF-hand"/>
    <property type="match status" value="1"/>
</dbReference>
<dbReference type="GO" id="GO:0005509">
    <property type="term" value="F:calcium ion binding"/>
    <property type="evidence" value="ECO:0007669"/>
    <property type="project" value="InterPro"/>
</dbReference>
<feature type="domain" description="EF-hand" evidence="2">
    <location>
        <begin position="55"/>
        <end position="90"/>
    </location>
</feature>
<sequence length="97" mass="9993">MKNGWIAAGLVATLALTAGGAFAQGHRAGPDFAAMDGDGDGAVTLAEFTAFTQDRAATRAERMFTRLDADGDGMVTQAEIEAAREAHGGRHGKSGRD</sequence>
<dbReference type="Pfam" id="PF13202">
    <property type="entry name" value="EF-hand_5"/>
    <property type="match status" value="2"/>
</dbReference>
<evidence type="ECO:0000313" key="3">
    <source>
        <dbReference type="EMBL" id="EAQ07004.1"/>
    </source>
</evidence>
<protein>
    <submittedName>
        <fullName evidence="3">RNA polymerase sigma-70 factor</fullName>
        <ecNumber evidence="3">2.7.7.6</ecNumber>
    </submittedName>
</protein>